<reference evidence="1 2" key="1">
    <citation type="journal article" name="Sci. Rep.">
        <title>Telomere-to-telomere assembled and centromere annotated genomes of the two main subspecies of the button mushroom Agaricus bisporus reveal especially polymorphic chromosome ends.</title>
        <authorList>
            <person name="Sonnenberg A.S.M."/>
            <person name="Sedaghat-Telgerd N."/>
            <person name="Lavrijssen B."/>
            <person name="Ohm R.A."/>
            <person name="Hendrickx P.M."/>
            <person name="Scholtmeijer K."/>
            <person name="Baars J.J.P."/>
            <person name="van Peer A."/>
        </authorList>
    </citation>
    <scope>NUCLEOTIDE SEQUENCE [LARGE SCALE GENOMIC DNA]</scope>
    <source>
        <strain evidence="1 2">H119_p4</strain>
    </source>
</reference>
<evidence type="ECO:0000313" key="1">
    <source>
        <dbReference type="EMBL" id="KAF7763960.1"/>
    </source>
</evidence>
<accession>A0A8H7C781</accession>
<proteinExistence type="predicted"/>
<organism evidence="1 2">
    <name type="scientific">Agaricus bisporus var. burnettii</name>
    <dbReference type="NCBI Taxonomy" id="192524"/>
    <lineage>
        <taxon>Eukaryota</taxon>
        <taxon>Fungi</taxon>
        <taxon>Dikarya</taxon>
        <taxon>Basidiomycota</taxon>
        <taxon>Agaricomycotina</taxon>
        <taxon>Agaricomycetes</taxon>
        <taxon>Agaricomycetidae</taxon>
        <taxon>Agaricales</taxon>
        <taxon>Agaricineae</taxon>
        <taxon>Agaricaceae</taxon>
        <taxon>Agaricus</taxon>
    </lineage>
</organism>
<comment type="caution">
    <text evidence="1">The sequence shown here is derived from an EMBL/GenBank/DDBJ whole genome shotgun (WGS) entry which is preliminary data.</text>
</comment>
<gene>
    <name evidence="1" type="ORF">Agabi119p4_8497</name>
</gene>
<dbReference type="EMBL" id="JABXXO010000011">
    <property type="protein sequence ID" value="KAF7763960.1"/>
    <property type="molecule type" value="Genomic_DNA"/>
</dbReference>
<dbReference type="Proteomes" id="UP000629468">
    <property type="component" value="Unassembled WGS sequence"/>
</dbReference>
<name>A0A8H7C781_AGABI</name>
<sequence length="126" mass="14026">MSSPLFAYINHICLGQLYQHHLKSIDLAEFLHIKKTIPGATYDSSARDPLPRSHFGTRWPLYNVDAAGVGKSAIMQDVTSSPLSVPLYSSVFFSVDGTKAIITVSYRLAVKSKSYCQFIKREVECP</sequence>
<evidence type="ECO:0000313" key="2">
    <source>
        <dbReference type="Proteomes" id="UP000629468"/>
    </source>
</evidence>
<protein>
    <submittedName>
        <fullName evidence="1">Uncharacterized protein</fullName>
    </submittedName>
</protein>
<dbReference type="AlphaFoldDB" id="A0A8H7C781"/>